<evidence type="ECO:0000313" key="9">
    <source>
        <dbReference type="EMBL" id="OIJ21491.1"/>
    </source>
</evidence>
<keyword evidence="4 7" id="KW-0812">Transmembrane</keyword>
<keyword evidence="5 7" id="KW-1133">Transmembrane helix</keyword>
<sequence>MEVLKESAIILARIITIFPLFLLITQYMGKRSIGEMPIFDFLIIMTLTNVVGADIADPTVDHVYTYLAVIVIPLIQRLTAYLSITHRKIGKKITFEPTLVIQDGKLLVENLKRIRYTIDNVLQMLRQKNIFNISDVEIAIIEANGQISVLKKENKLGVTIEDINVKKKSKSLSYPLIVEGKIYEDILNYLGLNRQWLVSELQRRQIAQVDRVFFASINGDHELHVSLKNEHQQMPPIYN</sequence>
<comment type="subcellular location">
    <subcellularLocation>
        <location evidence="1">Cell membrane</location>
        <topology evidence="1">Multi-pass membrane protein</topology>
    </subcellularLocation>
</comment>
<dbReference type="InterPro" id="IPR023090">
    <property type="entry name" value="UPF0702_alpha/beta_dom_sf"/>
</dbReference>
<evidence type="ECO:0000256" key="1">
    <source>
        <dbReference type="ARBA" id="ARBA00004651"/>
    </source>
</evidence>
<organism evidence="9 10">
    <name type="scientific">Anaerobacillus alkalidiazotrophicus</name>
    <dbReference type="NCBI Taxonomy" id="472963"/>
    <lineage>
        <taxon>Bacteria</taxon>
        <taxon>Bacillati</taxon>
        <taxon>Bacillota</taxon>
        <taxon>Bacilli</taxon>
        <taxon>Bacillales</taxon>
        <taxon>Bacillaceae</taxon>
        <taxon>Anaerobacillus</taxon>
    </lineage>
</organism>
<dbReference type="OrthoDB" id="9778331at2"/>
<dbReference type="EMBL" id="MLQS01000001">
    <property type="protein sequence ID" value="OIJ21491.1"/>
    <property type="molecule type" value="Genomic_DNA"/>
</dbReference>
<evidence type="ECO:0000256" key="3">
    <source>
        <dbReference type="ARBA" id="ARBA00022475"/>
    </source>
</evidence>
<dbReference type="GO" id="GO:0005886">
    <property type="term" value="C:plasma membrane"/>
    <property type="evidence" value="ECO:0007669"/>
    <property type="project" value="UniProtKB-SubCell"/>
</dbReference>
<feature type="domain" description="YetF C-terminal" evidence="8">
    <location>
        <begin position="87"/>
        <end position="217"/>
    </location>
</feature>
<evidence type="ECO:0000313" key="10">
    <source>
        <dbReference type="Proteomes" id="UP000180057"/>
    </source>
</evidence>
<accession>A0A1S2M9W1</accession>
<dbReference type="Gene3D" id="3.30.240.20">
    <property type="entry name" value="bsu07140 like domains"/>
    <property type="match status" value="2"/>
</dbReference>
<evidence type="ECO:0000256" key="6">
    <source>
        <dbReference type="ARBA" id="ARBA00023136"/>
    </source>
</evidence>
<keyword evidence="6 7" id="KW-0472">Membrane</keyword>
<evidence type="ECO:0000256" key="7">
    <source>
        <dbReference type="SAM" id="Phobius"/>
    </source>
</evidence>
<dbReference type="Proteomes" id="UP000180057">
    <property type="component" value="Unassembled WGS sequence"/>
</dbReference>
<gene>
    <name evidence="9" type="ORF">BKP45_01600</name>
</gene>
<reference evidence="9 10" key="1">
    <citation type="submission" date="2016-10" db="EMBL/GenBank/DDBJ databases">
        <title>Draft genome sequences of four alkaliphilic bacteria belonging to the Anaerobacillus genus.</title>
        <authorList>
            <person name="Bassil N.M."/>
            <person name="Lloyd J.R."/>
        </authorList>
    </citation>
    <scope>NUCLEOTIDE SEQUENCE [LARGE SCALE GENOMIC DNA]</scope>
    <source>
        <strain evidence="9 10">DSM 22531</strain>
    </source>
</reference>
<evidence type="ECO:0000256" key="4">
    <source>
        <dbReference type="ARBA" id="ARBA00022692"/>
    </source>
</evidence>
<dbReference type="AlphaFoldDB" id="A0A1S2M9W1"/>
<dbReference type="PANTHER" id="PTHR34582">
    <property type="entry name" value="UPF0702 TRANSMEMBRANE PROTEIN YCAP"/>
    <property type="match status" value="1"/>
</dbReference>
<protein>
    <submittedName>
        <fullName evidence="9">DUF421 domain-containing protein</fullName>
    </submittedName>
</protein>
<evidence type="ECO:0000259" key="8">
    <source>
        <dbReference type="Pfam" id="PF04239"/>
    </source>
</evidence>
<dbReference type="PANTHER" id="PTHR34582:SF6">
    <property type="entry name" value="UPF0702 TRANSMEMBRANE PROTEIN YCAP"/>
    <property type="match status" value="1"/>
</dbReference>
<dbReference type="InterPro" id="IPR007353">
    <property type="entry name" value="DUF421"/>
</dbReference>
<evidence type="ECO:0000256" key="2">
    <source>
        <dbReference type="ARBA" id="ARBA00006448"/>
    </source>
</evidence>
<keyword evidence="3" id="KW-1003">Cell membrane</keyword>
<dbReference type="Pfam" id="PF04239">
    <property type="entry name" value="DUF421"/>
    <property type="match status" value="1"/>
</dbReference>
<name>A0A1S2M9W1_9BACI</name>
<keyword evidence="10" id="KW-1185">Reference proteome</keyword>
<proteinExistence type="inferred from homology"/>
<comment type="caution">
    <text evidence="9">The sequence shown here is derived from an EMBL/GenBank/DDBJ whole genome shotgun (WGS) entry which is preliminary data.</text>
</comment>
<feature type="transmembrane region" description="Helical" evidence="7">
    <location>
        <begin position="6"/>
        <end position="25"/>
    </location>
</feature>
<evidence type="ECO:0000256" key="5">
    <source>
        <dbReference type="ARBA" id="ARBA00022989"/>
    </source>
</evidence>
<dbReference type="RefSeq" id="WP_071388105.1">
    <property type="nucleotide sequence ID" value="NZ_MLQS01000001.1"/>
</dbReference>
<dbReference type="STRING" id="472963.BKP45_01600"/>
<feature type="transmembrane region" description="Helical" evidence="7">
    <location>
        <begin position="62"/>
        <end position="84"/>
    </location>
</feature>
<comment type="similarity">
    <text evidence="2">Belongs to the UPF0702 family.</text>
</comment>